<sequence>YYTMVIFGCPVIQIECKPHPMSRQKFYDVPGGDTIQYDLIDEERNLRLCTFGKATFEENKAIADNIPDVPVRDDDIFITSYPKTGTNWFWELLTMIISGTSEVSGNNKGPGMLEASSAAEVEKQASPRLLNSHLPTRYLPKGVLSRCRPVVMIARNPKDVAVSFYNHTRGIKLYDYQGKFENYLQMFMRGEVDYGSYPDYLRDWQTLIRDHPELPVLILYYEDLKQNFTSGKTLIFVSGEVGDWKNWFTVAQNEAFDTWWEENTRDIDMFSFRYTLERRGQAHSHRLTFMSELLSVVNCIEVALKISKTKTELLSVLNCMEVAWEISKTRTGGMGDGQDEDRQTHIHGRLWQVLSRLWTALRWHGRWARRGQANTHTWTLMAGLVSALDCIEVAWEMGKTRTGTLAWNDAYATAFIGFEMH</sequence>
<keyword evidence="5" id="KW-1185">Reference proteome</keyword>
<dbReference type="InterPro" id="IPR027417">
    <property type="entry name" value="P-loop_NTPase"/>
</dbReference>
<dbReference type="Gene3D" id="3.40.50.300">
    <property type="entry name" value="P-loop containing nucleotide triphosphate hydrolases"/>
    <property type="match status" value="2"/>
</dbReference>
<evidence type="ECO:0000313" key="5">
    <source>
        <dbReference type="Proteomes" id="UP001164746"/>
    </source>
</evidence>
<evidence type="ECO:0000256" key="2">
    <source>
        <dbReference type="ARBA" id="ARBA00022679"/>
    </source>
</evidence>
<accession>A0ABY7DZP5</accession>
<proteinExistence type="inferred from homology"/>
<name>A0ABY7DZP5_MYAAR</name>
<dbReference type="PANTHER" id="PTHR11783">
    <property type="entry name" value="SULFOTRANSFERASE SULT"/>
    <property type="match status" value="1"/>
</dbReference>
<gene>
    <name evidence="4" type="ORF">MAR_009775</name>
</gene>
<keyword evidence="2" id="KW-0808">Transferase</keyword>
<dbReference type="InterPro" id="IPR000863">
    <property type="entry name" value="Sulfotransferase_dom"/>
</dbReference>
<dbReference type="SUPFAM" id="SSF52540">
    <property type="entry name" value="P-loop containing nucleoside triphosphate hydrolases"/>
    <property type="match status" value="1"/>
</dbReference>
<evidence type="ECO:0000313" key="4">
    <source>
        <dbReference type="EMBL" id="WAR03217.1"/>
    </source>
</evidence>
<organism evidence="4 5">
    <name type="scientific">Mya arenaria</name>
    <name type="common">Soft-shell clam</name>
    <dbReference type="NCBI Taxonomy" id="6604"/>
    <lineage>
        <taxon>Eukaryota</taxon>
        <taxon>Metazoa</taxon>
        <taxon>Spiralia</taxon>
        <taxon>Lophotrochozoa</taxon>
        <taxon>Mollusca</taxon>
        <taxon>Bivalvia</taxon>
        <taxon>Autobranchia</taxon>
        <taxon>Heteroconchia</taxon>
        <taxon>Euheterodonta</taxon>
        <taxon>Imparidentia</taxon>
        <taxon>Neoheterodontei</taxon>
        <taxon>Myida</taxon>
        <taxon>Myoidea</taxon>
        <taxon>Myidae</taxon>
        <taxon>Mya</taxon>
    </lineage>
</organism>
<evidence type="ECO:0000256" key="1">
    <source>
        <dbReference type="ARBA" id="ARBA00005771"/>
    </source>
</evidence>
<dbReference type="Pfam" id="PF00685">
    <property type="entry name" value="Sulfotransfer_1"/>
    <property type="match status" value="1"/>
</dbReference>
<reference evidence="4" key="1">
    <citation type="submission" date="2022-11" db="EMBL/GenBank/DDBJ databases">
        <title>Centuries of genome instability and evolution in soft-shell clam transmissible cancer (bioRxiv).</title>
        <authorList>
            <person name="Hart S.F.M."/>
            <person name="Yonemitsu M.A."/>
            <person name="Giersch R.M."/>
            <person name="Beal B.F."/>
            <person name="Arriagada G."/>
            <person name="Davis B.W."/>
            <person name="Ostrander E.A."/>
            <person name="Goff S.P."/>
            <person name="Metzger M.J."/>
        </authorList>
    </citation>
    <scope>NUCLEOTIDE SEQUENCE</scope>
    <source>
        <strain evidence="4">MELC-2E11</strain>
        <tissue evidence="4">Siphon/mantle</tissue>
    </source>
</reference>
<evidence type="ECO:0000259" key="3">
    <source>
        <dbReference type="Pfam" id="PF00685"/>
    </source>
</evidence>
<dbReference type="EMBL" id="CP111015">
    <property type="protein sequence ID" value="WAR03217.1"/>
    <property type="molecule type" value="Genomic_DNA"/>
</dbReference>
<comment type="similarity">
    <text evidence="1">Belongs to the sulfotransferase 1 family.</text>
</comment>
<feature type="non-terminal residue" evidence="4">
    <location>
        <position position="421"/>
    </location>
</feature>
<dbReference type="Proteomes" id="UP001164746">
    <property type="component" value="Chromosome 4"/>
</dbReference>
<protein>
    <submittedName>
        <fullName evidence="4">ST1A4-like protein</fullName>
    </submittedName>
</protein>
<feature type="domain" description="Sulfotransferase" evidence="3">
    <location>
        <begin position="73"/>
        <end position="229"/>
    </location>
</feature>